<dbReference type="EMBL" id="JAIWQS010000004">
    <property type="protein sequence ID" value="KAJ8767389.1"/>
    <property type="molecule type" value="Genomic_DNA"/>
</dbReference>
<evidence type="ECO:0000256" key="8">
    <source>
        <dbReference type="SAM" id="MobiDB-lite"/>
    </source>
</evidence>
<feature type="region of interest" description="Disordered" evidence="8">
    <location>
        <begin position="275"/>
        <end position="333"/>
    </location>
</feature>
<keyword evidence="6" id="KW-0238">DNA-binding</keyword>
<keyword evidence="11" id="KW-1185">Reference proteome</keyword>
<evidence type="ECO:0000313" key="10">
    <source>
        <dbReference type="EMBL" id="KAJ8767389.1"/>
    </source>
</evidence>
<dbReference type="PANTHER" id="PTHR23068:SF11">
    <property type="entry name" value="INACTIVE DNA (CYTOSINE-5)-METHYLTRANSFERASE DRM3-RELATED"/>
    <property type="match status" value="1"/>
</dbReference>
<proteinExistence type="predicted"/>
<name>A0AAV8TMT1_9ROSI</name>
<reference evidence="10 11" key="1">
    <citation type="submission" date="2021-09" db="EMBL/GenBank/DDBJ databases">
        <title>Genomic insights and catalytic innovation underlie evolution of tropane alkaloids biosynthesis.</title>
        <authorList>
            <person name="Wang Y.-J."/>
            <person name="Tian T."/>
            <person name="Huang J.-P."/>
            <person name="Huang S.-X."/>
        </authorList>
    </citation>
    <scope>NUCLEOTIDE SEQUENCE [LARGE SCALE GENOMIC DNA]</scope>
    <source>
        <strain evidence="10">KIB-2018</strain>
        <tissue evidence="10">Leaf</tissue>
    </source>
</reference>
<keyword evidence="4" id="KW-0949">S-adenosyl-L-methionine</keyword>
<keyword evidence="7" id="KW-0539">Nucleus</keyword>
<evidence type="ECO:0000256" key="4">
    <source>
        <dbReference type="ARBA" id="ARBA00022691"/>
    </source>
</evidence>
<protein>
    <recommendedName>
        <fullName evidence="9">SAM-dependent MTase DRM-type domain-containing protein</fullName>
    </recommendedName>
</protein>
<feature type="compositionally biased region" description="Basic and acidic residues" evidence="8">
    <location>
        <begin position="280"/>
        <end position="289"/>
    </location>
</feature>
<comment type="caution">
    <text evidence="10">The sequence shown here is derived from an EMBL/GenBank/DDBJ whole genome shotgun (WGS) entry which is preliminary data.</text>
</comment>
<evidence type="ECO:0000256" key="3">
    <source>
        <dbReference type="ARBA" id="ARBA00022679"/>
    </source>
</evidence>
<evidence type="ECO:0000256" key="2">
    <source>
        <dbReference type="ARBA" id="ARBA00022603"/>
    </source>
</evidence>
<dbReference type="GO" id="GO:0005634">
    <property type="term" value="C:nucleus"/>
    <property type="evidence" value="ECO:0007669"/>
    <property type="project" value="UniProtKB-SubCell"/>
</dbReference>
<dbReference type="Proteomes" id="UP001159364">
    <property type="component" value="Linkage Group LG04"/>
</dbReference>
<dbReference type="GO" id="GO:0008168">
    <property type="term" value="F:methyltransferase activity"/>
    <property type="evidence" value="ECO:0007669"/>
    <property type="project" value="UniProtKB-KW"/>
</dbReference>
<dbReference type="AlphaFoldDB" id="A0AAV8TMT1"/>
<dbReference type="GO" id="GO:0032259">
    <property type="term" value="P:methylation"/>
    <property type="evidence" value="ECO:0007669"/>
    <property type="project" value="UniProtKB-KW"/>
</dbReference>
<accession>A0AAV8TMT1</accession>
<dbReference type="PANTHER" id="PTHR23068">
    <property type="entry name" value="DNA CYTOSINE-5- -METHYLTRANSFERASE 3-RELATED"/>
    <property type="match status" value="1"/>
</dbReference>
<evidence type="ECO:0000256" key="6">
    <source>
        <dbReference type="ARBA" id="ARBA00023125"/>
    </source>
</evidence>
<organism evidence="10 11">
    <name type="scientific">Erythroxylum novogranatense</name>
    <dbReference type="NCBI Taxonomy" id="1862640"/>
    <lineage>
        <taxon>Eukaryota</taxon>
        <taxon>Viridiplantae</taxon>
        <taxon>Streptophyta</taxon>
        <taxon>Embryophyta</taxon>
        <taxon>Tracheophyta</taxon>
        <taxon>Spermatophyta</taxon>
        <taxon>Magnoliopsida</taxon>
        <taxon>eudicotyledons</taxon>
        <taxon>Gunneridae</taxon>
        <taxon>Pentapetalae</taxon>
        <taxon>rosids</taxon>
        <taxon>fabids</taxon>
        <taxon>Malpighiales</taxon>
        <taxon>Erythroxylaceae</taxon>
        <taxon>Erythroxylum</taxon>
    </lineage>
</organism>
<keyword evidence="5" id="KW-0677">Repeat</keyword>
<comment type="subcellular location">
    <subcellularLocation>
        <location evidence="1">Nucleus</location>
    </subcellularLocation>
</comment>
<evidence type="ECO:0000256" key="5">
    <source>
        <dbReference type="ARBA" id="ARBA00022737"/>
    </source>
</evidence>
<dbReference type="PROSITE" id="PS51680">
    <property type="entry name" value="SAM_MT_DRM"/>
    <property type="match status" value="1"/>
</dbReference>
<evidence type="ECO:0000259" key="9">
    <source>
        <dbReference type="PROSITE" id="PS51680"/>
    </source>
</evidence>
<dbReference type="InterPro" id="IPR029063">
    <property type="entry name" value="SAM-dependent_MTases_sf"/>
</dbReference>
<keyword evidence="2" id="KW-0489">Methyltransferase</keyword>
<gene>
    <name evidence="10" type="ORF">K2173_017433</name>
</gene>
<dbReference type="Gene3D" id="3.40.50.150">
    <property type="entry name" value="Vaccinia Virus protein VP39"/>
    <property type="match status" value="1"/>
</dbReference>
<evidence type="ECO:0000256" key="1">
    <source>
        <dbReference type="ARBA" id="ARBA00004123"/>
    </source>
</evidence>
<dbReference type="GO" id="GO:0003677">
    <property type="term" value="F:DNA binding"/>
    <property type="evidence" value="ECO:0007669"/>
    <property type="project" value="UniProtKB-KW"/>
</dbReference>
<dbReference type="InterPro" id="IPR030380">
    <property type="entry name" value="SAM_MeTfrase_DRM"/>
</dbReference>
<dbReference type="InterPro" id="IPR050390">
    <property type="entry name" value="C5-Methyltransferase"/>
</dbReference>
<keyword evidence="3" id="KW-0808">Transferase</keyword>
<evidence type="ECO:0000256" key="7">
    <source>
        <dbReference type="ARBA" id="ARBA00023242"/>
    </source>
</evidence>
<feature type="domain" description="SAM-dependent MTase DRM-type" evidence="9">
    <location>
        <begin position="361"/>
        <end position="689"/>
    </location>
</feature>
<dbReference type="SUPFAM" id="SSF53335">
    <property type="entry name" value="S-adenosyl-L-methionine-dependent methyltransferases"/>
    <property type="match status" value="2"/>
</dbReference>
<sequence length="693" mass="78899">MGNPNANHRLLPKHEKLDFEEFPSETIRSSQFADNGASSSRSNLRSFFTEMGYSASLVDKVIKENGEDNVDLLLEILIECSVPQKAKSNSSDSLDSLFNDKDTSTPAEYFTFVQPKVEPDVFDEVCNDKRSYLLKMDFSADEVEFAMDKLGMDAPICEVVDFIFAAQEAERLDNEMVDNDDAEKNEDTSNETLFGTMEKTLHLLQLGFSENEVSLAIEKFGSEIPISELADLICAHQLGEEYTTVKKHTPKNFSEKKTVRDILCGSVRIKTEDLNVDGSSRSKDITEKPKGKRPKEEDEYTEEYPDAQLRNFRLEKNNKRKRPKHGCTEGSSSYSEPLWLEQKFDVRISAIDMSKAFRSDSCSNLNRMVTKPPCFFYGHVVNISLDVWRKMSQFLYATTPEYVDTELFSALGRTEGYLHNLPTENRFHVLPKPPMTIKDAIPGTEKWWPSWDARKKFRQIGFQTDGVSNLCERLGKDIKDSQGLLSDEQKRGILHHCEALNLVWVGPNKLGPTQPEYLELMLGYPVNHTQTGDCSLVERLHSLKYCFQTDTLGYHLSGLKSMFPEGMTMLSIFSGIGGAEVALNRLGIHLRSVVSVETSETNRKILRKWWQCSGQTGELEQLEDIEKLTSSKIERLVEKFGGFDFVMCQNSCRRLLKGPNVEISSAFDFSLFCEFVRVLRHVRNAMQRKKVTI</sequence>
<evidence type="ECO:0000313" key="11">
    <source>
        <dbReference type="Proteomes" id="UP001159364"/>
    </source>
</evidence>